<name>A0A7S4V6U2_9DINO</name>
<sequence length="454" mass="48876">MAQERVPQPQEAHLPSNVSERRLRAEVQAMLVGADLVAVTVGQLRGELEARLGLESGLLSSRTSLQRWIASIVQHEVVKKSQRNAYVESVAKALVELEGYPAETRQMLIESLPHAIPPAGTPLHMHQAQLLAIARDAMGSARGQAARAQAEFLEKTRPEDADLDALVAERDAAARREAAAHEASEAAADLLRDGEKEVWLTKLQLQKAEDAIKEAHEELRRTEQLRQDAVALRDGELLQLLDGTMQEDGRAAAVAKVSDFLRRVNAEASLLAAVPVALRHGPEARTAYENAVVDALKSCFAEQMSRAEAQLAVQPEVALGPALSTAKLAAETACARAAERVASRDGARVAWEAAAAQLRTEEAAVSEKLEAARPRREESERLGKRVQELDGIIGILDGLIASSSKSPAAPPPSSNEADVTSPDKVAPLPSPRKVATPMSERRGGQHEASEPMRT</sequence>
<evidence type="ECO:0000256" key="1">
    <source>
        <dbReference type="SAM" id="Coils"/>
    </source>
</evidence>
<gene>
    <name evidence="3" type="ORF">AMON00008_LOCUS18512</name>
</gene>
<protein>
    <submittedName>
        <fullName evidence="3">Uncharacterized protein</fullName>
    </submittedName>
</protein>
<keyword evidence="1" id="KW-0175">Coiled coil</keyword>
<evidence type="ECO:0000313" key="3">
    <source>
        <dbReference type="EMBL" id="CAE4579952.1"/>
    </source>
</evidence>
<accession>A0A7S4V6U2</accession>
<organism evidence="3">
    <name type="scientific">Alexandrium monilatum</name>
    <dbReference type="NCBI Taxonomy" id="311494"/>
    <lineage>
        <taxon>Eukaryota</taxon>
        <taxon>Sar</taxon>
        <taxon>Alveolata</taxon>
        <taxon>Dinophyceae</taxon>
        <taxon>Gonyaulacales</taxon>
        <taxon>Pyrocystaceae</taxon>
        <taxon>Alexandrium</taxon>
    </lineage>
</organism>
<reference evidence="3" key="1">
    <citation type="submission" date="2021-01" db="EMBL/GenBank/DDBJ databases">
        <authorList>
            <person name="Corre E."/>
            <person name="Pelletier E."/>
            <person name="Niang G."/>
            <person name="Scheremetjew M."/>
            <person name="Finn R."/>
            <person name="Kale V."/>
            <person name="Holt S."/>
            <person name="Cochrane G."/>
            <person name="Meng A."/>
            <person name="Brown T."/>
            <person name="Cohen L."/>
        </authorList>
    </citation>
    <scope>NUCLEOTIDE SEQUENCE</scope>
    <source>
        <strain evidence="3">CCMP3105</strain>
    </source>
</reference>
<dbReference type="AlphaFoldDB" id="A0A7S4V6U2"/>
<evidence type="ECO:0000256" key="2">
    <source>
        <dbReference type="SAM" id="MobiDB-lite"/>
    </source>
</evidence>
<feature type="compositionally biased region" description="Basic and acidic residues" evidence="2">
    <location>
        <begin position="439"/>
        <end position="454"/>
    </location>
</feature>
<dbReference type="EMBL" id="HBNR01027316">
    <property type="protein sequence ID" value="CAE4579952.1"/>
    <property type="molecule type" value="Transcribed_RNA"/>
</dbReference>
<feature type="region of interest" description="Disordered" evidence="2">
    <location>
        <begin position="402"/>
        <end position="454"/>
    </location>
</feature>
<feature type="coiled-coil region" evidence="1">
    <location>
        <begin position="205"/>
        <end position="232"/>
    </location>
</feature>
<proteinExistence type="predicted"/>